<comment type="similarity">
    <text evidence="7">Belongs to the class-I aminoacyl-tRNA synthetase family.</text>
</comment>
<keyword evidence="10" id="KW-1185">Reference proteome</keyword>
<keyword evidence="4" id="KW-0862">Zinc</keyword>
<evidence type="ECO:0000256" key="3">
    <source>
        <dbReference type="ARBA" id="ARBA00022741"/>
    </source>
</evidence>
<dbReference type="InterPro" id="IPR014729">
    <property type="entry name" value="Rossmann-like_a/b/a_fold"/>
</dbReference>
<keyword evidence="6 7" id="KW-0030">Aminoacyl-tRNA synthetase</keyword>
<dbReference type="Gene3D" id="3.40.50.620">
    <property type="entry name" value="HUPs"/>
    <property type="match status" value="1"/>
</dbReference>
<keyword evidence="7" id="KW-0648">Protein biosynthesis</keyword>
<dbReference type="GO" id="GO:0005829">
    <property type="term" value="C:cytosol"/>
    <property type="evidence" value="ECO:0007669"/>
    <property type="project" value="TreeGrafter"/>
</dbReference>
<dbReference type="EMBL" id="CP003346">
    <property type="protein sequence ID" value="AGA79113.1"/>
    <property type="molecule type" value="Genomic_DNA"/>
</dbReference>
<dbReference type="Pfam" id="PF00749">
    <property type="entry name" value="tRNA-synt_1c"/>
    <property type="match status" value="1"/>
</dbReference>
<protein>
    <submittedName>
        <fullName evidence="9">Glutamyl-or glutaminyl-tRNA synthetase</fullName>
    </submittedName>
</protein>
<dbReference type="AlphaFoldDB" id="L0G1E0"/>
<dbReference type="PATRIC" id="fig|926556.3.peg.3038"/>
<dbReference type="InterPro" id="IPR001412">
    <property type="entry name" value="aa-tRNA-synth_I_CS"/>
</dbReference>
<dbReference type="GO" id="GO:0004818">
    <property type="term" value="F:glutamate-tRNA ligase activity"/>
    <property type="evidence" value="ECO:0007669"/>
    <property type="project" value="TreeGrafter"/>
</dbReference>
<accession>L0G1E0</accession>
<feature type="domain" description="Glutamyl/glutaminyl-tRNA synthetase class Ib catalytic" evidence="8">
    <location>
        <begin position="21"/>
        <end position="283"/>
    </location>
</feature>
<evidence type="ECO:0000256" key="1">
    <source>
        <dbReference type="ARBA" id="ARBA00022598"/>
    </source>
</evidence>
<dbReference type="PRINTS" id="PR00987">
    <property type="entry name" value="TRNASYNTHGLU"/>
</dbReference>
<dbReference type="InterPro" id="IPR000924">
    <property type="entry name" value="Glu/Gln-tRNA-synth"/>
</dbReference>
<dbReference type="eggNOG" id="COG0008">
    <property type="taxonomic scope" value="Bacteria"/>
</dbReference>
<name>L0G1E0_ECHVK</name>
<dbReference type="SUPFAM" id="SSF52374">
    <property type="entry name" value="Nucleotidylyl transferase"/>
    <property type="match status" value="1"/>
</dbReference>
<dbReference type="GO" id="GO:0006424">
    <property type="term" value="P:glutamyl-tRNA aminoacylation"/>
    <property type="evidence" value="ECO:0007669"/>
    <property type="project" value="TreeGrafter"/>
</dbReference>
<dbReference type="PANTHER" id="PTHR43311:SF1">
    <property type="entry name" value="GLUTAMYL-Q TRNA(ASP) SYNTHETASE"/>
    <property type="match status" value="1"/>
</dbReference>
<sequence>MLLNQYRIQPVSSTGTKLHLTRIAPTPSGFLHLGNILSFAITYALAKKHQAKILLRIDDLDQNRIKAPYVEDMFDTLAFMGFTWHYGPKNIEDYHASFSQIHRMPLYQKALDHLTAKSAVYACQCSRKDIAQASPDGRYPGTCREKAIDLHKNRVNWRLKTHDTPICMRLESGRVISELPALMEDFIIRKKDTAPAYQLASVVDDIHFGVDLIVRGNDLVNSSWAQLFLAGLLPENTFSKSTFYHHPLIMEDREHKLSKSAGSTSIHGLRKIGKTKAEIYQQLGAFMGFDTSISSLQEFERAYNQKGLP</sequence>
<dbReference type="InterPro" id="IPR020058">
    <property type="entry name" value="Glu/Gln-tRNA-synth_Ib_cat-dom"/>
</dbReference>
<dbReference type="InterPro" id="IPR049940">
    <property type="entry name" value="GluQ/Sye"/>
</dbReference>
<keyword evidence="3 7" id="KW-0547">Nucleotide-binding</keyword>
<evidence type="ECO:0000313" key="9">
    <source>
        <dbReference type="EMBL" id="AGA79113.1"/>
    </source>
</evidence>
<dbReference type="Proteomes" id="UP000010796">
    <property type="component" value="Chromosome"/>
</dbReference>
<gene>
    <name evidence="9" type="ordered locus">Echvi_2874</name>
</gene>
<dbReference type="PANTHER" id="PTHR43311">
    <property type="entry name" value="GLUTAMATE--TRNA LIGASE"/>
    <property type="match status" value="1"/>
</dbReference>
<keyword evidence="5 7" id="KW-0067">ATP-binding</keyword>
<dbReference type="PROSITE" id="PS00178">
    <property type="entry name" value="AA_TRNA_LIGASE_I"/>
    <property type="match status" value="1"/>
</dbReference>
<reference evidence="10" key="1">
    <citation type="submission" date="2012-02" db="EMBL/GenBank/DDBJ databases">
        <title>The complete genome of Echinicola vietnamensis DSM 17526.</title>
        <authorList>
            <person name="Lucas S."/>
            <person name="Copeland A."/>
            <person name="Lapidus A."/>
            <person name="Glavina del Rio T."/>
            <person name="Dalin E."/>
            <person name="Tice H."/>
            <person name="Bruce D."/>
            <person name="Goodwin L."/>
            <person name="Pitluck S."/>
            <person name="Peters L."/>
            <person name="Ovchinnikova G."/>
            <person name="Teshima H."/>
            <person name="Kyrpides N."/>
            <person name="Mavromatis K."/>
            <person name="Ivanova N."/>
            <person name="Brettin T."/>
            <person name="Detter J.C."/>
            <person name="Han C."/>
            <person name="Larimer F."/>
            <person name="Land M."/>
            <person name="Hauser L."/>
            <person name="Markowitz V."/>
            <person name="Cheng J.-F."/>
            <person name="Hugenholtz P."/>
            <person name="Woyke T."/>
            <person name="Wu D."/>
            <person name="Brambilla E."/>
            <person name="Klenk H.-P."/>
            <person name="Eisen J.A."/>
        </authorList>
    </citation>
    <scope>NUCLEOTIDE SEQUENCE [LARGE SCALE GENOMIC DNA]</scope>
    <source>
        <strain evidence="10">DSM 17526 / LMG 23754 / KMM 6221</strain>
    </source>
</reference>
<dbReference type="RefSeq" id="WP_015266665.1">
    <property type="nucleotide sequence ID" value="NC_019904.1"/>
</dbReference>
<dbReference type="KEGG" id="evi:Echvi_2874"/>
<evidence type="ECO:0000313" key="10">
    <source>
        <dbReference type="Proteomes" id="UP000010796"/>
    </source>
</evidence>
<dbReference type="HOGENOM" id="CLU_015768_0_3_10"/>
<proteinExistence type="inferred from homology"/>
<keyword evidence="1 7" id="KW-0436">Ligase</keyword>
<dbReference type="STRING" id="926556.Echvi_2874"/>
<organism evidence="9 10">
    <name type="scientific">Echinicola vietnamensis (strain DSM 17526 / LMG 23754 / KMM 6221)</name>
    <dbReference type="NCBI Taxonomy" id="926556"/>
    <lineage>
        <taxon>Bacteria</taxon>
        <taxon>Pseudomonadati</taxon>
        <taxon>Bacteroidota</taxon>
        <taxon>Cytophagia</taxon>
        <taxon>Cytophagales</taxon>
        <taxon>Cyclobacteriaceae</taxon>
        <taxon>Echinicola</taxon>
    </lineage>
</organism>
<dbReference type="GO" id="GO:0005524">
    <property type="term" value="F:ATP binding"/>
    <property type="evidence" value="ECO:0007669"/>
    <property type="project" value="UniProtKB-KW"/>
</dbReference>
<evidence type="ECO:0000256" key="4">
    <source>
        <dbReference type="ARBA" id="ARBA00022833"/>
    </source>
</evidence>
<keyword evidence="2" id="KW-0479">Metal-binding</keyword>
<evidence type="ECO:0000259" key="8">
    <source>
        <dbReference type="Pfam" id="PF00749"/>
    </source>
</evidence>
<evidence type="ECO:0000256" key="2">
    <source>
        <dbReference type="ARBA" id="ARBA00022723"/>
    </source>
</evidence>
<evidence type="ECO:0000256" key="5">
    <source>
        <dbReference type="ARBA" id="ARBA00022840"/>
    </source>
</evidence>
<evidence type="ECO:0000256" key="6">
    <source>
        <dbReference type="ARBA" id="ARBA00023146"/>
    </source>
</evidence>
<evidence type="ECO:0000256" key="7">
    <source>
        <dbReference type="RuleBase" id="RU363037"/>
    </source>
</evidence>